<dbReference type="AlphaFoldDB" id="A0A919R2V0"/>
<protein>
    <recommendedName>
        <fullName evidence="4">DUF4388 domain-containing protein</fullName>
    </recommendedName>
</protein>
<evidence type="ECO:0000313" key="3">
    <source>
        <dbReference type="Proteomes" id="UP000655287"/>
    </source>
</evidence>
<reference evidence="2" key="1">
    <citation type="submission" date="2021-01" db="EMBL/GenBank/DDBJ databases">
        <title>Whole genome shotgun sequence of Sphaerisporangium rufum NBRC 109079.</title>
        <authorList>
            <person name="Komaki H."/>
            <person name="Tamura T."/>
        </authorList>
    </citation>
    <scope>NUCLEOTIDE SEQUENCE</scope>
    <source>
        <strain evidence="2">NBRC 109079</strain>
    </source>
</reference>
<keyword evidence="3" id="KW-1185">Reference proteome</keyword>
<proteinExistence type="predicted"/>
<feature type="compositionally biased region" description="Low complexity" evidence="1">
    <location>
        <begin position="248"/>
        <end position="269"/>
    </location>
</feature>
<evidence type="ECO:0000313" key="2">
    <source>
        <dbReference type="EMBL" id="GII78574.1"/>
    </source>
</evidence>
<feature type="compositionally biased region" description="Basic and acidic residues" evidence="1">
    <location>
        <begin position="298"/>
        <end position="312"/>
    </location>
</feature>
<dbReference type="Proteomes" id="UP000655287">
    <property type="component" value="Unassembled WGS sequence"/>
</dbReference>
<accession>A0A919R2V0</accession>
<sequence length="312" mass="31393">MVSEIPGAAAGPGDQIAPALLRCGTERFSGVLRIGGGPGGDVHLRDGLVIAATTPAAPGPESVLLRATGVSEEAWSQAYRAGAPAGELGAALVAERAVGAAGLEVICLTALFDALFAMVASGAYRCTAEPAGPGDLSPALPVSPGITPDRLVRETRRRLAAAAPWRDLGVTPRARPLATRPADPAAPRPDELRHAVLRLANGRRTVRDIAFALGRGLFPVMGEAAHMVAAGLLTLAPADAETGPVPLPGEGAAPAGPARAAPVPDGGLLPRRRRGASGAGQIPPPPAAGPPPAARSLAVRDIRTAAAHEEQP</sequence>
<gene>
    <name evidence="2" type="ORF">Sru01_35560</name>
</gene>
<name>A0A919R2V0_9ACTN</name>
<organism evidence="2 3">
    <name type="scientific">Sphaerisporangium rufum</name>
    <dbReference type="NCBI Taxonomy" id="1381558"/>
    <lineage>
        <taxon>Bacteria</taxon>
        <taxon>Bacillati</taxon>
        <taxon>Actinomycetota</taxon>
        <taxon>Actinomycetes</taxon>
        <taxon>Streptosporangiales</taxon>
        <taxon>Streptosporangiaceae</taxon>
        <taxon>Sphaerisporangium</taxon>
    </lineage>
</organism>
<comment type="caution">
    <text evidence="2">The sequence shown here is derived from an EMBL/GenBank/DDBJ whole genome shotgun (WGS) entry which is preliminary data.</text>
</comment>
<evidence type="ECO:0000256" key="1">
    <source>
        <dbReference type="SAM" id="MobiDB-lite"/>
    </source>
</evidence>
<dbReference type="EMBL" id="BOOU01000050">
    <property type="protein sequence ID" value="GII78574.1"/>
    <property type="molecule type" value="Genomic_DNA"/>
</dbReference>
<evidence type="ECO:0008006" key="4">
    <source>
        <dbReference type="Google" id="ProtNLM"/>
    </source>
</evidence>
<feature type="region of interest" description="Disordered" evidence="1">
    <location>
        <begin position="244"/>
        <end position="312"/>
    </location>
</feature>
<feature type="compositionally biased region" description="Pro residues" evidence="1">
    <location>
        <begin position="282"/>
        <end position="293"/>
    </location>
</feature>